<protein>
    <submittedName>
        <fullName evidence="1">LAME_0E07844g1_1</fullName>
    </submittedName>
</protein>
<reference evidence="2" key="1">
    <citation type="submission" date="2016-03" db="EMBL/GenBank/DDBJ databases">
        <authorList>
            <person name="Devillers Hugo."/>
        </authorList>
    </citation>
    <scope>NUCLEOTIDE SEQUENCE [LARGE SCALE GENOMIC DNA]</scope>
</reference>
<organism evidence="1 2">
    <name type="scientific">Lachancea meyersii CBS 8951</name>
    <dbReference type="NCBI Taxonomy" id="1266667"/>
    <lineage>
        <taxon>Eukaryota</taxon>
        <taxon>Fungi</taxon>
        <taxon>Dikarya</taxon>
        <taxon>Ascomycota</taxon>
        <taxon>Saccharomycotina</taxon>
        <taxon>Saccharomycetes</taxon>
        <taxon>Saccharomycetales</taxon>
        <taxon>Saccharomycetaceae</taxon>
        <taxon>Lachancea</taxon>
    </lineage>
</organism>
<dbReference type="EMBL" id="LT598481">
    <property type="protein sequence ID" value="SCU90280.1"/>
    <property type="molecule type" value="Genomic_DNA"/>
</dbReference>
<keyword evidence="2" id="KW-1185">Reference proteome</keyword>
<evidence type="ECO:0000313" key="1">
    <source>
        <dbReference type="EMBL" id="SCU90280.1"/>
    </source>
</evidence>
<evidence type="ECO:0000313" key="2">
    <source>
        <dbReference type="Proteomes" id="UP000191144"/>
    </source>
</evidence>
<proteinExistence type="predicted"/>
<dbReference type="AlphaFoldDB" id="A0A1G4JIK1"/>
<sequence length="72" mass="8612">MRATAILWSSQSKSSPHAMLYKLWAKPVGRSLSLLLASYYTLYWTWEWLEKGEQEYEQRQKRIDMGQQDGQR</sequence>
<name>A0A1G4JIK1_9SACH</name>
<accession>A0A1G4JIK1</accession>
<dbReference type="Proteomes" id="UP000191144">
    <property type="component" value="Chromosome E"/>
</dbReference>
<gene>
    <name evidence="1" type="ORF">LAME_0E07844G</name>
</gene>
<dbReference type="OrthoDB" id="4034162at2759"/>